<dbReference type="EMBL" id="WJQU01000001">
    <property type="protein sequence ID" value="KAJ6649014.1"/>
    <property type="molecule type" value="Genomic_DNA"/>
</dbReference>
<evidence type="ECO:0000313" key="2">
    <source>
        <dbReference type="EMBL" id="KAJ6649014.1"/>
    </source>
</evidence>
<evidence type="ECO:0000313" key="3">
    <source>
        <dbReference type="Proteomes" id="UP001151699"/>
    </source>
</evidence>
<reference evidence="2" key="1">
    <citation type="submission" date="2022-07" db="EMBL/GenBank/DDBJ databases">
        <authorList>
            <person name="Trinca V."/>
            <person name="Uliana J.V.C."/>
            <person name="Torres T.T."/>
            <person name="Ward R.J."/>
            <person name="Monesi N."/>
        </authorList>
    </citation>
    <scope>NUCLEOTIDE SEQUENCE</scope>
    <source>
        <strain evidence="2">HSMRA1968</strain>
        <tissue evidence="2">Whole embryos</tissue>
    </source>
</reference>
<feature type="region of interest" description="Disordered" evidence="1">
    <location>
        <begin position="67"/>
        <end position="90"/>
    </location>
</feature>
<evidence type="ECO:0000256" key="1">
    <source>
        <dbReference type="SAM" id="MobiDB-lite"/>
    </source>
</evidence>
<accession>A0A9Q0S873</accession>
<keyword evidence="3" id="KW-1185">Reference proteome</keyword>
<feature type="compositionally biased region" description="Basic and acidic residues" evidence="1">
    <location>
        <begin position="1"/>
        <end position="19"/>
    </location>
</feature>
<proteinExistence type="predicted"/>
<feature type="non-terminal residue" evidence="2">
    <location>
        <position position="1"/>
    </location>
</feature>
<protein>
    <submittedName>
        <fullName evidence="2">Uncharacterized protein</fullName>
    </submittedName>
</protein>
<name>A0A9Q0S873_9DIPT</name>
<feature type="region of interest" description="Disordered" evidence="1">
    <location>
        <begin position="1"/>
        <end position="20"/>
    </location>
</feature>
<feature type="compositionally biased region" description="Basic and acidic residues" evidence="1">
    <location>
        <begin position="81"/>
        <end position="90"/>
    </location>
</feature>
<dbReference type="Proteomes" id="UP001151699">
    <property type="component" value="Chromosome A"/>
</dbReference>
<organism evidence="2 3">
    <name type="scientific">Pseudolycoriella hygida</name>
    <dbReference type="NCBI Taxonomy" id="35572"/>
    <lineage>
        <taxon>Eukaryota</taxon>
        <taxon>Metazoa</taxon>
        <taxon>Ecdysozoa</taxon>
        <taxon>Arthropoda</taxon>
        <taxon>Hexapoda</taxon>
        <taxon>Insecta</taxon>
        <taxon>Pterygota</taxon>
        <taxon>Neoptera</taxon>
        <taxon>Endopterygota</taxon>
        <taxon>Diptera</taxon>
        <taxon>Nematocera</taxon>
        <taxon>Sciaroidea</taxon>
        <taxon>Sciaridae</taxon>
        <taxon>Pseudolycoriella</taxon>
    </lineage>
</organism>
<dbReference type="AlphaFoldDB" id="A0A9Q0S873"/>
<gene>
    <name evidence="2" type="ORF">Bhyg_04246</name>
</gene>
<sequence length="379" mass="44103">TESNRASRDKSYQKRRTEELEQLGSEFSQIIEELTKIVDTEDPCLKEAHKSFSDAYDVYSHLLQEISTESSRRNGSGKGESPNKKDDSHEVLTLQERHFATLKRNVEHLIEKDEITSYAFAKIKSNLIGDLRNRITTTYEEINSLDWSSTERLVVGLVINKTNWLLDWLTIARVGTLQLERTRRSHMGAQLQTDFSDGNNADGGIPTKNWSVQNDEERYTRRLEEISRTVQTVVQTMKMGRCWLIYYKKCVVGGDISDTMNGLYEKYEHKITLYEAKDLKELKTKLHTFEQNAAERDTSKFRENKEGLLLGIRRAQEEDADCRLAKSLVEKAATKEWHNIFVKNISYWEHKLNETENIAEICRVRKTNKQIKLLKQTLE</sequence>
<comment type="caution">
    <text evidence="2">The sequence shown here is derived from an EMBL/GenBank/DDBJ whole genome shotgun (WGS) entry which is preliminary data.</text>
</comment>
<feature type="non-terminal residue" evidence="2">
    <location>
        <position position="379"/>
    </location>
</feature>